<evidence type="ECO:0000313" key="2">
    <source>
        <dbReference type="EMBL" id="MFD1484679.1"/>
    </source>
</evidence>
<organism evidence="2 3">
    <name type="scientific">Lacticaseibacillus baoqingensis</name>
    <dbReference type="NCBI Taxonomy" id="2486013"/>
    <lineage>
        <taxon>Bacteria</taxon>
        <taxon>Bacillati</taxon>
        <taxon>Bacillota</taxon>
        <taxon>Bacilli</taxon>
        <taxon>Lactobacillales</taxon>
        <taxon>Lactobacillaceae</taxon>
        <taxon>Lacticaseibacillus</taxon>
    </lineage>
</organism>
<keyword evidence="2" id="KW-0378">Hydrolase</keyword>
<evidence type="ECO:0000259" key="1">
    <source>
        <dbReference type="SMART" id="SM00507"/>
    </source>
</evidence>
<dbReference type="EMBL" id="JBHTON010000014">
    <property type="protein sequence ID" value="MFD1484679.1"/>
    <property type="molecule type" value="Genomic_DNA"/>
</dbReference>
<accession>A0ABW4E521</accession>
<keyword evidence="2" id="KW-0540">Nuclease</keyword>
<dbReference type="Gene3D" id="1.10.30.50">
    <property type="match status" value="1"/>
</dbReference>
<dbReference type="InterPro" id="IPR003615">
    <property type="entry name" value="HNH_nuc"/>
</dbReference>
<name>A0ABW4E521_9LACO</name>
<dbReference type="CDD" id="cd00085">
    <property type="entry name" value="HNHc"/>
    <property type="match status" value="1"/>
</dbReference>
<keyword evidence="2" id="KW-0255">Endonuclease</keyword>
<evidence type="ECO:0000313" key="3">
    <source>
        <dbReference type="Proteomes" id="UP001597252"/>
    </source>
</evidence>
<dbReference type="SMART" id="SM00507">
    <property type="entry name" value="HNHc"/>
    <property type="match status" value="1"/>
</dbReference>
<keyword evidence="3" id="KW-1185">Reference proteome</keyword>
<comment type="caution">
    <text evidence="2">The sequence shown here is derived from an EMBL/GenBank/DDBJ whole genome shotgun (WGS) entry which is preliminary data.</text>
</comment>
<protein>
    <submittedName>
        <fullName evidence="2">HNH endonuclease</fullName>
    </submittedName>
</protein>
<dbReference type="InterPro" id="IPR002711">
    <property type="entry name" value="HNH"/>
</dbReference>
<dbReference type="RefSeq" id="WP_125753694.1">
    <property type="nucleotide sequence ID" value="NZ_JBHTON010000014.1"/>
</dbReference>
<dbReference type="Proteomes" id="UP001597252">
    <property type="component" value="Unassembled WGS sequence"/>
</dbReference>
<dbReference type="GO" id="GO:0004519">
    <property type="term" value="F:endonuclease activity"/>
    <property type="evidence" value="ECO:0007669"/>
    <property type="project" value="UniProtKB-KW"/>
</dbReference>
<reference evidence="3" key="1">
    <citation type="journal article" date="2019" name="Int. J. Syst. Evol. Microbiol.">
        <title>The Global Catalogue of Microorganisms (GCM) 10K type strain sequencing project: providing services to taxonomists for standard genome sequencing and annotation.</title>
        <authorList>
            <consortium name="The Broad Institute Genomics Platform"/>
            <consortium name="The Broad Institute Genome Sequencing Center for Infectious Disease"/>
            <person name="Wu L."/>
            <person name="Ma J."/>
        </authorList>
    </citation>
    <scope>NUCLEOTIDE SEQUENCE [LARGE SCALE GENOMIC DNA]</scope>
    <source>
        <strain evidence="3">CCM 8903</strain>
    </source>
</reference>
<sequence length="171" mass="19940">MRVKVCRKPGCNNVIPYAQANPYCSEHTGLYKPSYADTAKHVKRDTSYYDKYKRDKESAAFYKSKIWEHTARTVKAKSFFTCAICGRTYDKPGYLVTDHIVPLKIDRRRCLDPQNLWVLCKGCHYWKTQLEEKIYTSQSRIENIDTATKWTQSKISEWVLAHKKLGGAYVV</sequence>
<feature type="domain" description="HNH nuclease" evidence="1">
    <location>
        <begin position="70"/>
        <end position="125"/>
    </location>
</feature>
<gene>
    <name evidence="2" type="ORF">ACFQ5J_05500</name>
</gene>
<dbReference type="Pfam" id="PF01844">
    <property type="entry name" value="HNH"/>
    <property type="match status" value="1"/>
</dbReference>
<proteinExistence type="predicted"/>